<reference evidence="1 2" key="1">
    <citation type="submission" date="2022-02" db="EMBL/GenBank/DDBJ databases">
        <title>Phenotypic, genotypic and serological characterization of Edwardsiella ictaluri from catfish and ornamental fish species.</title>
        <authorList>
            <person name="Rose D."/>
            <person name="Tekedar H.C."/>
            <person name="Waldbieser G.C."/>
            <person name="Aarattuthodi S."/>
            <person name="Griffin M.J."/>
        </authorList>
    </citation>
    <scope>NUCLEOTIDE SEQUENCE [LARGE SCALE GENOMIC DNA]</scope>
    <source>
        <strain evidence="1 2">13 TAL-140 K3</strain>
    </source>
</reference>
<sequence>MIPARIRMLLCLGDIVVANQLIRTSCSPAPDAAVCQTVWMPVMLSTPERDQALQQARLLASGGQ</sequence>
<dbReference type="GeneID" id="69540587"/>
<keyword evidence="2" id="KW-1185">Reference proteome</keyword>
<proteinExistence type="predicted"/>
<accession>A0ABY8GJ78</accession>
<gene>
    <name evidence="1" type="ORF">MAY91_06020</name>
</gene>
<dbReference type="Proteomes" id="UP001222680">
    <property type="component" value="Chromosome"/>
</dbReference>
<evidence type="ECO:0000313" key="1">
    <source>
        <dbReference type="EMBL" id="WFN97574.1"/>
    </source>
</evidence>
<dbReference type="EMBL" id="CP092014">
    <property type="protein sequence ID" value="WFN97574.1"/>
    <property type="molecule type" value="Genomic_DNA"/>
</dbReference>
<organism evidence="1 2">
    <name type="scientific">Edwardsiella ictaluri</name>
    <dbReference type="NCBI Taxonomy" id="67780"/>
    <lineage>
        <taxon>Bacteria</taxon>
        <taxon>Pseudomonadati</taxon>
        <taxon>Pseudomonadota</taxon>
        <taxon>Gammaproteobacteria</taxon>
        <taxon>Enterobacterales</taxon>
        <taxon>Hafniaceae</taxon>
        <taxon>Edwardsiella</taxon>
    </lineage>
</organism>
<dbReference type="RefSeq" id="WP_035609225.1">
    <property type="nucleotide sequence ID" value="NZ_AP028097.1"/>
</dbReference>
<protein>
    <submittedName>
        <fullName evidence="1">Uncharacterized protein</fullName>
    </submittedName>
</protein>
<name>A0ABY8GJ78_EDWIC</name>
<evidence type="ECO:0000313" key="2">
    <source>
        <dbReference type="Proteomes" id="UP001222680"/>
    </source>
</evidence>